<name>C5B198_METEA</name>
<accession>C5B198</accession>
<dbReference type="Proteomes" id="UP000009081">
    <property type="component" value="Chromosome"/>
</dbReference>
<gene>
    <name evidence="1" type="ordered locus">MexAM1_META1p4025</name>
</gene>
<dbReference type="EMBL" id="CP001510">
    <property type="protein sequence ID" value="ACS41699.1"/>
    <property type="molecule type" value="Genomic_DNA"/>
</dbReference>
<dbReference type="STRING" id="272630.MexAM1_META1p4025"/>
<dbReference type="OrthoDB" id="9860402at2"/>
<proteinExistence type="predicted"/>
<organism evidence="1 2">
    <name type="scientific">Methylorubrum extorquens (strain ATCC 14718 / DSM 1338 / JCM 2805 / NCIMB 9133 / AM1)</name>
    <name type="common">Methylobacterium extorquens</name>
    <dbReference type="NCBI Taxonomy" id="272630"/>
    <lineage>
        <taxon>Bacteria</taxon>
        <taxon>Pseudomonadati</taxon>
        <taxon>Pseudomonadota</taxon>
        <taxon>Alphaproteobacteria</taxon>
        <taxon>Hyphomicrobiales</taxon>
        <taxon>Methylobacteriaceae</taxon>
        <taxon>Methylorubrum</taxon>
    </lineage>
</organism>
<reference evidence="1 2" key="1">
    <citation type="journal article" date="2009" name="PLoS ONE">
        <title>Methylobacterium genome sequences: a reference blueprint to investigate microbial metabolism of C1 compounds from natural and industrial sources.</title>
        <authorList>
            <person name="Vuilleumier S."/>
            <person name="Chistoserdova L."/>
            <person name="Lee M.-C."/>
            <person name="Bringel F."/>
            <person name="Lajus A."/>
            <person name="Zhou Y."/>
            <person name="Gourion B."/>
            <person name="Barbe V."/>
            <person name="Chang J."/>
            <person name="Cruveiller S."/>
            <person name="Dossat C."/>
            <person name="Gillett W."/>
            <person name="Gruffaz C."/>
            <person name="Haugen E."/>
            <person name="Hourcade E."/>
            <person name="Levy R."/>
            <person name="Mangenot S."/>
            <person name="Muller E."/>
            <person name="Nadalig T."/>
            <person name="Pagni M."/>
            <person name="Penny C."/>
            <person name="Peyraud R."/>
            <person name="Robinson D.G."/>
            <person name="Roche D."/>
            <person name="Rouy Z."/>
            <person name="Saenampechek C."/>
            <person name="Salvignol G."/>
            <person name="Vallenet D."/>
            <person name="Wu Z."/>
            <person name="Marx C.J."/>
            <person name="Vorholt J.A."/>
            <person name="Olson M.V."/>
            <person name="Kaul R."/>
            <person name="Weissenbach J."/>
            <person name="Medigue C."/>
            <person name="Lidstrom M.E."/>
        </authorList>
    </citation>
    <scope>NUCLEOTIDE SEQUENCE [LARGE SCALE GENOMIC DNA]</scope>
    <source>
        <strain evidence="2">ATCC 14718 / DSM 1338 / JCM 2805 / NCIMB 9133 / AM1</strain>
    </source>
</reference>
<evidence type="ECO:0000313" key="2">
    <source>
        <dbReference type="Proteomes" id="UP000009081"/>
    </source>
</evidence>
<dbReference type="RefSeq" id="WP_015857211.1">
    <property type="nucleotide sequence ID" value="NC_012808.1"/>
</dbReference>
<evidence type="ECO:0000313" key="1">
    <source>
        <dbReference type="EMBL" id="ACS41699.1"/>
    </source>
</evidence>
<keyword evidence="2" id="KW-1185">Reference proteome</keyword>
<dbReference type="AlphaFoldDB" id="C5B198"/>
<dbReference type="KEGG" id="mea:Mex_1p4025"/>
<sequence>MGADLIIPAELRALSEAAAKGPWSHRPLMSDKGSEWRERFITDGLTNLADDMEPEDAEFVCALVNWFRSLPALPRTEGA</sequence>
<protein>
    <submittedName>
        <fullName evidence="1">Uncharacterized protein</fullName>
    </submittedName>
</protein>
<dbReference type="HOGENOM" id="CLU_2601982_0_0_5"/>